<dbReference type="InterPro" id="IPR022385">
    <property type="entry name" value="Rhs_assc_core"/>
</dbReference>
<evidence type="ECO:0000313" key="2">
    <source>
        <dbReference type="Proteomes" id="UP000218102"/>
    </source>
</evidence>
<evidence type="ECO:0000313" key="1">
    <source>
        <dbReference type="EMBL" id="PBJ96620.1"/>
    </source>
</evidence>
<sequence>MRSATPQSKQKKFFFQDNQLTCEASDSPRRLLWANGITLAELDISKKASQILQSDNANTALRSIPEGLPQNYSPYGFLQTTPLAHLVAFSGQRLDTMLQCYALGNGRRFYSPRSRRFLQSDNQSPFRKGGPNGYSYCQNDPINRHDPNGQWWQWLKRGVNWLAGKLPTYSVDRPQLRTGNQTLQSPNVNIRIHTTEQAPSPDSFHVSLNIRDIEFAARIGNRVINSATVLEPLSNAAVRQLNHAAAGLAVAYTTDRVTNSIFGEPNTALAVTAELGTPAYLDRRLISDTASAIRNVYFR</sequence>
<dbReference type="EMBL" id="NTME01000004">
    <property type="protein sequence ID" value="PBJ96620.1"/>
    <property type="molecule type" value="Genomic_DNA"/>
</dbReference>
<gene>
    <name evidence="1" type="ORF">CMV24_04605</name>
</gene>
<dbReference type="AlphaFoldDB" id="A0A2A3M945"/>
<accession>A0A2A3M945</accession>
<dbReference type="Gene3D" id="2.180.10.10">
    <property type="entry name" value="RHS repeat-associated core"/>
    <property type="match status" value="1"/>
</dbReference>
<name>A0A2A3M945_PSEDL</name>
<dbReference type="Proteomes" id="UP000218102">
    <property type="component" value="Unassembled WGS sequence"/>
</dbReference>
<dbReference type="RefSeq" id="WP_096009931.1">
    <property type="nucleotide sequence ID" value="NZ_NTME01000004.1"/>
</dbReference>
<proteinExistence type="predicted"/>
<organism evidence="1 2">
    <name type="scientific">Pseudomonas plecoglossicida</name>
    <dbReference type="NCBI Taxonomy" id="70775"/>
    <lineage>
        <taxon>Bacteria</taxon>
        <taxon>Pseudomonadati</taxon>
        <taxon>Pseudomonadota</taxon>
        <taxon>Gammaproteobacteria</taxon>
        <taxon>Pseudomonadales</taxon>
        <taxon>Pseudomonadaceae</taxon>
        <taxon>Pseudomonas</taxon>
    </lineage>
</organism>
<reference evidence="1 2" key="1">
    <citation type="submission" date="2017-09" db="EMBL/GenBank/DDBJ databases">
        <authorList>
            <person name="Ehlers B."/>
            <person name="Leendertz F.H."/>
        </authorList>
    </citation>
    <scope>NUCLEOTIDE SEQUENCE [LARGE SCALE GENOMIC DNA]</scope>
    <source>
        <strain evidence="1 2">DJ-1</strain>
    </source>
</reference>
<protein>
    <recommendedName>
        <fullName evidence="3">RHS repeat-associated core domain-containing protein</fullName>
    </recommendedName>
</protein>
<dbReference type="NCBIfam" id="TIGR03696">
    <property type="entry name" value="Rhs_assc_core"/>
    <property type="match status" value="1"/>
</dbReference>
<evidence type="ECO:0008006" key="3">
    <source>
        <dbReference type="Google" id="ProtNLM"/>
    </source>
</evidence>
<comment type="caution">
    <text evidence="1">The sequence shown here is derived from an EMBL/GenBank/DDBJ whole genome shotgun (WGS) entry which is preliminary data.</text>
</comment>